<evidence type="ECO:0000256" key="1">
    <source>
        <dbReference type="ARBA" id="ARBA00004651"/>
    </source>
</evidence>
<keyword evidence="10" id="KW-1185">Reference proteome</keyword>
<dbReference type="InterPro" id="IPR001036">
    <property type="entry name" value="Acrflvin-R"/>
</dbReference>
<keyword evidence="3 7" id="KW-0812">Transmembrane</keyword>
<dbReference type="PANTHER" id="PTHR33406:SF12">
    <property type="entry name" value="BLR2997 PROTEIN"/>
    <property type="match status" value="1"/>
</dbReference>
<feature type="transmembrane region" description="Helical" evidence="7">
    <location>
        <begin position="745"/>
        <end position="770"/>
    </location>
</feature>
<evidence type="ECO:0000256" key="2">
    <source>
        <dbReference type="ARBA" id="ARBA00022475"/>
    </source>
</evidence>
<feature type="transmembrane region" description="Helical" evidence="7">
    <location>
        <begin position="647"/>
        <end position="665"/>
    </location>
</feature>
<dbReference type="InterPro" id="IPR004869">
    <property type="entry name" value="MMPL_dom"/>
</dbReference>
<feature type="domain" description="SSD" evidence="8">
    <location>
        <begin position="254"/>
        <end position="416"/>
    </location>
</feature>
<evidence type="ECO:0000256" key="6">
    <source>
        <dbReference type="SAM" id="Coils"/>
    </source>
</evidence>
<feature type="transmembrane region" description="Helical" evidence="7">
    <location>
        <begin position="698"/>
        <end position="724"/>
    </location>
</feature>
<evidence type="ECO:0000313" key="10">
    <source>
        <dbReference type="Proteomes" id="UP001218788"/>
    </source>
</evidence>
<accession>A0ABT5L4J5</accession>
<keyword evidence="5 7" id="KW-0472">Membrane</keyword>
<keyword evidence="2" id="KW-1003">Cell membrane</keyword>
<organism evidence="9 10">
    <name type="scientific">Alteromonas gilva</name>
    <dbReference type="NCBI Taxonomy" id="2987522"/>
    <lineage>
        <taxon>Bacteria</taxon>
        <taxon>Pseudomonadati</taxon>
        <taxon>Pseudomonadota</taxon>
        <taxon>Gammaproteobacteria</taxon>
        <taxon>Alteromonadales</taxon>
        <taxon>Alteromonadaceae</taxon>
        <taxon>Alteromonas/Salinimonas group</taxon>
        <taxon>Alteromonas</taxon>
    </lineage>
</organism>
<reference evidence="9 10" key="1">
    <citation type="submission" date="2022-10" db="EMBL/GenBank/DDBJ databases">
        <title>Alteromonas sp. chi3 Genome sequencing.</title>
        <authorList>
            <person name="Park S."/>
        </authorList>
    </citation>
    <scope>NUCLEOTIDE SEQUENCE [LARGE SCALE GENOMIC DNA]</scope>
    <source>
        <strain evidence="10">chi3</strain>
    </source>
</reference>
<keyword evidence="6" id="KW-0175">Coiled coil</keyword>
<sequence>MKIKTLRTSLANAIVSGRWAIIASFIVLLVAAAAGIPKFKIAASADTLLVKDNELYIQTQMAEQTFSPDEFILLAYEPTEHDVFSEQTFNDLAMLSDKLSQIERVESTTSILSVPLIDNADALTGQTDVSDLTWLNQRYAPETMRDLVSGHPIFTDLLINRDNSATAIQIVFQSNPELVEIEQQITNIKANLLDRALTDDEQQRVAQLQSQAEPLRAELTRQRKQEIAQINAITQQVNERANTYLGGSYVVGQHLIDIIRADLVVFGLAIAVVIALLLAVLFKRIKWVVFPLLSCGLSVMLTIGALGWFDLRATVISANFVALQIILTLAVMIHMLGSYRYIVREQPELNQHERVKRMLEDKLAPCFFASLTTSVGFAALLFSGLEPVISFGIMMLIAMLISQLVSLLLFPALLALFPAGSEATDYRFITRTLAVCRSLSLNHPGMTIITALVLFAALGAGITRLNVENSFINYFAKDTRVYQELAYIDKQFGGTTALDIIIDVPQRPDDPSLMIGADSVNQLTLVQSAVTAFEATGSVTSLVNFTELAKQLNGNRPLTEYELSSIYYLLNEKVVNQLVGAYFSEEHQQLRIAVRIQDTTEGLNREQFMSQLKEDLATVGVAQDGYQLTSLFVLYQDILSRLFDSQINTLGVVYVALGLVFLLIFRSIKVALIALLPNILTTLAILGVIGWAGIPLDIMTITIAAIAMGIAVDDTLHFVHCYLASLREEGHSQSANKAQQAANSAFKHSGLAILMTTTVIAVGFSLFGFSDFLPSVYFGLLTALAMIMALVADLTVLPALLNKWVAPDYETKNETEGARAN</sequence>
<evidence type="ECO:0000259" key="8">
    <source>
        <dbReference type="PROSITE" id="PS50156"/>
    </source>
</evidence>
<feature type="domain" description="SSD" evidence="8">
    <location>
        <begin position="670"/>
        <end position="803"/>
    </location>
</feature>
<dbReference type="PROSITE" id="PS50156">
    <property type="entry name" value="SSD"/>
    <property type="match status" value="2"/>
</dbReference>
<evidence type="ECO:0000313" key="9">
    <source>
        <dbReference type="EMBL" id="MDC8830693.1"/>
    </source>
</evidence>
<feature type="transmembrane region" description="Helical" evidence="7">
    <location>
        <begin position="289"/>
        <end position="309"/>
    </location>
</feature>
<keyword evidence="4 7" id="KW-1133">Transmembrane helix</keyword>
<dbReference type="Pfam" id="PF03176">
    <property type="entry name" value="MMPL"/>
    <property type="match status" value="2"/>
</dbReference>
<feature type="transmembrane region" description="Helical" evidence="7">
    <location>
        <begin position="776"/>
        <end position="801"/>
    </location>
</feature>
<feature type="transmembrane region" description="Helical" evidence="7">
    <location>
        <begin position="441"/>
        <end position="462"/>
    </location>
</feature>
<dbReference type="InterPro" id="IPR050545">
    <property type="entry name" value="Mycobact_MmpL"/>
</dbReference>
<dbReference type="SUPFAM" id="SSF82866">
    <property type="entry name" value="Multidrug efflux transporter AcrB transmembrane domain"/>
    <property type="match status" value="2"/>
</dbReference>
<feature type="coiled-coil region" evidence="6">
    <location>
        <begin position="205"/>
        <end position="236"/>
    </location>
</feature>
<dbReference type="InterPro" id="IPR000731">
    <property type="entry name" value="SSD"/>
</dbReference>
<comment type="caution">
    <text evidence="9">The sequence shown here is derived from an EMBL/GenBank/DDBJ whole genome shotgun (WGS) entry which is preliminary data.</text>
</comment>
<evidence type="ECO:0000256" key="4">
    <source>
        <dbReference type="ARBA" id="ARBA00022989"/>
    </source>
</evidence>
<feature type="transmembrane region" description="Helical" evidence="7">
    <location>
        <begin position="672"/>
        <end position="692"/>
    </location>
</feature>
<dbReference type="Gene3D" id="1.20.1640.10">
    <property type="entry name" value="Multidrug efflux transporter AcrB transmembrane domain"/>
    <property type="match status" value="2"/>
</dbReference>
<comment type="subcellular location">
    <subcellularLocation>
        <location evidence="1">Cell membrane</location>
        <topology evidence="1">Multi-pass membrane protein</topology>
    </subcellularLocation>
</comment>
<gene>
    <name evidence="9" type="ORF">OIK42_07955</name>
</gene>
<dbReference type="PANTHER" id="PTHR33406">
    <property type="entry name" value="MEMBRANE PROTEIN MJ1562-RELATED"/>
    <property type="match status" value="1"/>
</dbReference>
<feature type="transmembrane region" description="Helical" evidence="7">
    <location>
        <begin position="263"/>
        <end position="282"/>
    </location>
</feature>
<dbReference type="RefSeq" id="WP_273639612.1">
    <property type="nucleotide sequence ID" value="NZ_JAQQXP010000001.1"/>
</dbReference>
<name>A0ABT5L4J5_9ALTE</name>
<evidence type="ECO:0000256" key="7">
    <source>
        <dbReference type="SAM" id="Phobius"/>
    </source>
</evidence>
<feature type="transmembrane region" description="Helical" evidence="7">
    <location>
        <begin position="321"/>
        <end position="342"/>
    </location>
</feature>
<feature type="transmembrane region" description="Helical" evidence="7">
    <location>
        <begin position="363"/>
        <end position="382"/>
    </location>
</feature>
<feature type="transmembrane region" description="Helical" evidence="7">
    <location>
        <begin position="388"/>
        <end position="420"/>
    </location>
</feature>
<proteinExistence type="predicted"/>
<evidence type="ECO:0000256" key="5">
    <source>
        <dbReference type="ARBA" id="ARBA00023136"/>
    </source>
</evidence>
<evidence type="ECO:0000256" key="3">
    <source>
        <dbReference type="ARBA" id="ARBA00022692"/>
    </source>
</evidence>
<dbReference type="Proteomes" id="UP001218788">
    <property type="component" value="Unassembled WGS sequence"/>
</dbReference>
<protein>
    <submittedName>
        <fullName evidence="9">MMPL family transporter</fullName>
    </submittedName>
</protein>
<dbReference type="EMBL" id="JAQQXP010000001">
    <property type="protein sequence ID" value="MDC8830693.1"/>
    <property type="molecule type" value="Genomic_DNA"/>
</dbReference>
<dbReference type="PRINTS" id="PR00702">
    <property type="entry name" value="ACRIFLAVINRP"/>
</dbReference>